<sequence length="71" mass="7906">MKCPKCGKEMRTGYLFTSKDGAFSFANEVPGVFENAKKSEGFVEITPLKASHRTNIAANCCDECRMVAFEY</sequence>
<feature type="domain" description="DUF6487" evidence="1">
    <location>
        <begin position="3"/>
        <end position="71"/>
    </location>
</feature>
<comment type="caution">
    <text evidence="2">The sequence shown here is derived from an EMBL/GenBank/DDBJ whole genome shotgun (WGS) entry which is preliminary data.</text>
</comment>
<name>A0ABV1HA91_9FIRM</name>
<dbReference type="RefSeq" id="WP_177963267.1">
    <property type="nucleotide sequence ID" value="NZ_JBBMEX010000002.1"/>
</dbReference>
<organism evidence="2 3">
    <name type="scientific">Maccoyibacter intestinihominis</name>
    <dbReference type="NCBI Taxonomy" id="3133499"/>
    <lineage>
        <taxon>Bacteria</taxon>
        <taxon>Bacillati</taxon>
        <taxon>Bacillota</taxon>
        <taxon>Clostridia</taxon>
        <taxon>Lachnospirales</taxon>
        <taxon>Lachnospiraceae</taxon>
        <taxon>Maccoyibacter</taxon>
    </lineage>
</organism>
<dbReference type="Proteomes" id="UP001454489">
    <property type="component" value="Unassembled WGS sequence"/>
</dbReference>
<reference evidence="2 3" key="1">
    <citation type="submission" date="2024-03" db="EMBL/GenBank/DDBJ databases">
        <title>Human intestinal bacterial collection.</title>
        <authorList>
            <person name="Pauvert C."/>
            <person name="Hitch T.C.A."/>
            <person name="Clavel T."/>
        </authorList>
    </citation>
    <scope>NUCLEOTIDE SEQUENCE [LARGE SCALE GENOMIC DNA]</scope>
    <source>
        <strain evidence="2 3">CLA-AA-H185</strain>
    </source>
</reference>
<gene>
    <name evidence="2" type="ORF">WMO43_01890</name>
</gene>
<dbReference type="Pfam" id="PF20097">
    <property type="entry name" value="DUF6487"/>
    <property type="match status" value="1"/>
</dbReference>
<proteinExistence type="predicted"/>
<dbReference type="InterPro" id="IPR045504">
    <property type="entry name" value="DUF6487"/>
</dbReference>
<evidence type="ECO:0000313" key="2">
    <source>
        <dbReference type="EMBL" id="MEQ2556634.1"/>
    </source>
</evidence>
<protein>
    <submittedName>
        <fullName evidence="2">PF20097 family protein</fullName>
    </submittedName>
</protein>
<keyword evidence="3" id="KW-1185">Reference proteome</keyword>
<accession>A0ABV1HA91</accession>
<dbReference type="EMBL" id="JBBMEX010000002">
    <property type="protein sequence ID" value="MEQ2556634.1"/>
    <property type="molecule type" value="Genomic_DNA"/>
</dbReference>
<evidence type="ECO:0000313" key="3">
    <source>
        <dbReference type="Proteomes" id="UP001454489"/>
    </source>
</evidence>
<evidence type="ECO:0000259" key="1">
    <source>
        <dbReference type="Pfam" id="PF20097"/>
    </source>
</evidence>